<protein>
    <submittedName>
        <fullName evidence="1">CLUMA_CG007048, isoform A</fullName>
    </submittedName>
</protein>
<dbReference type="Proteomes" id="UP000183832">
    <property type="component" value="Unassembled WGS sequence"/>
</dbReference>
<proteinExistence type="predicted"/>
<keyword evidence="2" id="KW-1185">Reference proteome</keyword>
<evidence type="ECO:0000313" key="1">
    <source>
        <dbReference type="EMBL" id="CRK93515.1"/>
    </source>
</evidence>
<gene>
    <name evidence="1" type="ORF">CLUMA_CG007048</name>
</gene>
<evidence type="ECO:0000313" key="2">
    <source>
        <dbReference type="Proteomes" id="UP000183832"/>
    </source>
</evidence>
<sequence length="89" mass="10649">MTIYHHALLRWAHYQRVFQVDAVELKIHEFISDDLSSHFIMRLKVLLVVGLNMILEFESITQHLLFPMCFKRKAHESIKTSKTVRRQNI</sequence>
<dbReference type="AlphaFoldDB" id="A0A1J1HZX4"/>
<reference evidence="1 2" key="1">
    <citation type="submission" date="2015-04" db="EMBL/GenBank/DDBJ databases">
        <authorList>
            <person name="Syromyatnikov M.Y."/>
            <person name="Popov V.N."/>
        </authorList>
    </citation>
    <scope>NUCLEOTIDE SEQUENCE [LARGE SCALE GENOMIC DNA]</scope>
</reference>
<name>A0A1J1HZX4_9DIPT</name>
<accession>A0A1J1HZX4</accession>
<organism evidence="1 2">
    <name type="scientific">Clunio marinus</name>
    <dbReference type="NCBI Taxonomy" id="568069"/>
    <lineage>
        <taxon>Eukaryota</taxon>
        <taxon>Metazoa</taxon>
        <taxon>Ecdysozoa</taxon>
        <taxon>Arthropoda</taxon>
        <taxon>Hexapoda</taxon>
        <taxon>Insecta</taxon>
        <taxon>Pterygota</taxon>
        <taxon>Neoptera</taxon>
        <taxon>Endopterygota</taxon>
        <taxon>Diptera</taxon>
        <taxon>Nematocera</taxon>
        <taxon>Chironomoidea</taxon>
        <taxon>Chironomidae</taxon>
        <taxon>Clunio</taxon>
    </lineage>
</organism>
<dbReference type="EMBL" id="CVRI01000037">
    <property type="protein sequence ID" value="CRK93515.1"/>
    <property type="molecule type" value="Genomic_DNA"/>
</dbReference>